<dbReference type="SUPFAM" id="SSF51206">
    <property type="entry name" value="cAMP-binding domain-like"/>
    <property type="match status" value="1"/>
</dbReference>
<dbReference type="RefSeq" id="WP_063113174.1">
    <property type="nucleotide sequence ID" value="NZ_CP017579.1"/>
</dbReference>
<evidence type="ECO:0000256" key="3">
    <source>
        <dbReference type="ARBA" id="ARBA00023163"/>
    </source>
</evidence>
<dbReference type="Gene3D" id="2.60.120.10">
    <property type="entry name" value="Jelly Rolls"/>
    <property type="match status" value="1"/>
</dbReference>
<name>A0A175Y331_9SPHN</name>
<dbReference type="Proteomes" id="UP000078460">
    <property type="component" value="Unassembled WGS sequence"/>
</dbReference>
<dbReference type="KEGG" id="smy:BJP26_19275"/>
<dbReference type="GO" id="GO:0006355">
    <property type="term" value="P:regulation of DNA-templated transcription"/>
    <property type="evidence" value="ECO:0007669"/>
    <property type="project" value="InterPro"/>
</dbReference>
<keyword evidence="1" id="KW-0805">Transcription regulation</keyword>
<evidence type="ECO:0000256" key="2">
    <source>
        <dbReference type="ARBA" id="ARBA00023125"/>
    </source>
</evidence>
<gene>
    <name evidence="4" type="ORF">AVM11_17530</name>
</gene>
<dbReference type="InterPro" id="IPR014710">
    <property type="entry name" value="RmlC-like_jellyroll"/>
</dbReference>
<protein>
    <submittedName>
        <fullName evidence="4">Uncharacterized protein</fullName>
    </submittedName>
</protein>
<evidence type="ECO:0000256" key="1">
    <source>
        <dbReference type="ARBA" id="ARBA00023015"/>
    </source>
</evidence>
<dbReference type="SUPFAM" id="SSF46785">
    <property type="entry name" value="Winged helix' DNA-binding domain"/>
    <property type="match status" value="1"/>
</dbReference>
<dbReference type="GO" id="GO:0003677">
    <property type="term" value="F:DNA binding"/>
    <property type="evidence" value="ECO:0007669"/>
    <property type="project" value="UniProtKB-KW"/>
</dbReference>
<dbReference type="InterPro" id="IPR036390">
    <property type="entry name" value="WH_DNA-bd_sf"/>
</dbReference>
<dbReference type="InterPro" id="IPR036388">
    <property type="entry name" value="WH-like_DNA-bd_sf"/>
</dbReference>
<dbReference type="Gene3D" id="1.10.10.10">
    <property type="entry name" value="Winged helix-like DNA-binding domain superfamily/Winged helix DNA-binding domain"/>
    <property type="match status" value="1"/>
</dbReference>
<dbReference type="InterPro" id="IPR012318">
    <property type="entry name" value="HTH_CRP"/>
</dbReference>
<dbReference type="InterPro" id="IPR018490">
    <property type="entry name" value="cNMP-bd_dom_sf"/>
</dbReference>
<dbReference type="PRINTS" id="PR00034">
    <property type="entry name" value="HTHCRP"/>
</dbReference>
<keyword evidence="3" id="KW-0804">Transcription</keyword>
<organism evidence="4 5">
    <name type="scientific">Sphingomonas melonis TY</name>
    <dbReference type="NCBI Taxonomy" id="621456"/>
    <lineage>
        <taxon>Bacteria</taxon>
        <taxon>Pseudomonadati</taxon>
        <taxon>Pseudomonadota</taxon>
        <taxon>Alphaproteobacteria</taxon>
        <taxon>Sphingomonadales</taxon>
        <taxon>Sphingomonadaceae</taxon>
        <taxon>Sphingomonas</taxon>
    </lineage>
</organism>
<proteinExistence type="predicted"/>
<dbReference type="InterPro" id="IPR000595">
    <property type="entry name" value="cNMP-bd_dom"/>
</dbReference>
<keyword evidence="5" id="KW-1185">Reference proteome</keyword>
<dbReference type="OrthoDB" id="6155297at2"/>
<evidence type="ECO:0000313" key="5">
    <source>
        <dbReference type="Proteomes" id="UP000078460"/>
    </source>
</evidence>
<dbReference type="SMART" id="SM00419">
    <property type="entry name" value="HTH_CRP"/>
    <property type="match status" value="1"/>
</dbReference>
<accession>A0A175Y331</accession>
<dbReference type="AlphaFoldDB" id="A0A175Y331"/>
<sequence length="239" mass="26606">MHSAFHRKLSTLIELDQGEHAILDRLSYVSETYQRRRDIISVGERPSFLCVVLEGWAARYSLRTDGSRRITGILMPGDFCGIHAMSGAVMDHSVTAITTCEIGKIDISELDKALRSEPRLGQALWRSKLIEEAVLRTWLLNSKDAARSLAHLLCELHARVGQAGLAEGSGCEIPLTQEDIGDVLGLTAVHVNRMLRELREQGLVVLSHMQLMIPNVPALHAAARFDPQYLYLKTHPHSV</sequence>
<dbReference type="EMBL" id="LQCK02000018">
    <property type="protein sequence ID" value="KZB95083.1"/>
    <property type="molecule type" value="Genomic_DNA"/>
</dbReference>
<evidence type="ECO:0000313" key="4">
    <source>
        <dbReference type="EMBL" id="KZB95083.1"/>
    </source>
</evidence>
<dbReference type="Pfam" id="PF13545">
    <property type="entry name" value="HTH_Crp_2"/>
    <property type="match status" value="1"/>
</dbReference>
<reference evidence="4" key="1">
    <citation type="submission" date="2016-03" db="EMBL/GenBank/DDBJ databases">
        <title>Sphingomonas melonis TY, whole genome shotgun sequencing.</title>
        <authorList>
            <person name="Wang H."/>
            <person name="Zhu P."/>
        </authorList>
    </citation>
    <scope>NUCLEOTIDE SEQUENCE [LARGE SCALE GENOMIC DNA]</scope>
    <source>
        <strain evidence="4">TY</strain>
    </source>
</reference>
<dbReference type="SMART" id="SM00100">
    <property type="entry name" value="cNMP"/>
    <property type="match status" value="1"/>
</dbReference>
<keyword evidence="2" id="KW-0238">DNA-binding</keyword>
<dbReference type="PROSITE" id="PS51063">
    <property type="entry name" value="HTH_CRP_2"/>
    <property type="match status" value="1"/>
</dbReference>
<dbReference type="CDD" id="cd00038">
    <property type="entry name" value="CAP_ED"/>
    <property type="match status" value="1"/>
</dbReference>
<comment type="caution">
    <text evidence="4">The sequence shown here is derived from an EMBL/GenBank/DDBJ whole genome shotgun (WGS) entry which is preliminary data.</text>
</comment>
<dbReference type="Pfam" id="PF00027">
    <property type="entry name" value="cNMP_binding"/>
    <property type="match status" value="1"/>
</dbReference>